<proteinExistence type="predicted"/>
<evidence type="ECO:0008006" key="3">
    <source>
        <dbReference type="Google" id="ProtNLM"/>
    </source>
</evidence>
<dbReference type="EMBL" id="KZ302051">
    <property type="protein sequence ID" value="PFH48759.1"/>
    <property type="molecule type" value="Genomic_DNA"/>
</dbReference>
<dbReference type="Proteomes" id="UP000242287">
    <property type="component" value="Unassembled WGS sequence"/>
</dbReference>
<dbReference type="SUPFAM" id="SSF52047">
    <property type="entry name" value="RNI-like"/>
    <property type="match status" value="1"/>
</dbReference>
<organism evidence="1 2">
    <name type="scientific">Amanita thiersii Skay4041</name>
    <dbReference type="NCBI Taxonomy" id="703135"/>
    <lineage>
        <taxon>Eukaryota</taxon>
        <taxon>Fungi</taxon>
        <taxon>Dikarya</taxon>
        <taxon>Basidiomycota</taxon>
        <taxon>Agaricomycotina</taxon>
        <taxon>Agaricomycetes</taxon>
        <taxon>Agaricomycetidae</taxon>
        <taxon>Agaricales</taxon>
        <taxon>Pluteineae</taxon>
        <taxon>Amanitaceae</taxon>
        <taxon>Amanita</taxon>
    </lineage>
</organism>
<sequence length="391" mass="45694">MWRRIALSTQGLWGNIDARIREKQWTSTFINLVRHWFSHAGTSLLSFKCHLFTIDGVELLLSPYRFRRLTLYLEPGIWDRLLDLPESVLMDLEELDLMIFQDSDDRDNVPPFPMPQRFPRLTDLRFTIQVIGTVPVNLQVFELPWTRIRIFHLVGLAVSLSAIHKVLRHCRVFEKLKADVGVHDIQSTRTSELITSTTLRKLKLTFVQVEGLTTLIHSLMLPNLIALYLRSCGDRLPWTERINQLLIERFNLLKIKSFSVDSVSPQNLVFALLRNALHLRKLELPNTFFLAQEVLHGFSSGALCPCLTTLDGPSFDSDVIVDIIETRQETAMKQKEQYDKGELSRDFEPITRLERVNLFWMFYGHINSNYKEIQRRIKVLNDVWKMRISLY</sequence>
<protein>
    <recommendedName>
        <fullName evidence="3">F-box domain-containing protein</fullName>
    </recommendedName>
</protein>
<gene>
    <name evidence="1" type="ORF">AMATHDRAFT_64705</name>
</gene>
<dbReference type="AlphaFoldDB" id="A0A2A9NDQ6"/>
<reference evidence="1 2" key="1">
    <citation type="submission" date="2014-02" db="EMBL/GenBank/DDBJ databases">
        <title>Transposable element dynamics among asymbiotic and ectomycorrhizal Amanita fungi.</title>
        <authorList>
            <consortium name="DOE Joint Genome Institute"/>
            <person name="Hess J."/>
            <person name="Skrede I."/>
            <person name="Wolfe B."/>
            <person name="LaButti K."/>
            <person name="Ohm R.A."/>
            <person name="Grigoriev I.V."/>
            <person name="Pringle A."/>
        </authorList>
    </citation>
    <scope>NUCLEOTIDE SEQUENCE [LARGE SCALE GENOMIC DNA]</scope>
    <source>
        <strain evidence="1 2">SKay4041</strain>
    </source>
</reference>
<accession>A0A2A9NDQ6</accession>
<keyword evidence="2" id="KW-1185">Reference proteome</keyword>
<evidence type="ECO:0000313" key="2">
    <source>
        <dbReference type="Proteomes" id="UP000242287"/>
    </source>
</evidence>
<evidence type="ECO:0000313" key="1">
    <source>
        <dbReference type="EMBL" id="PFH48759.1"/>
    </source>
</evidence>
<name>A0A2A9NDQ6_9AGAR</name>